<accession>A0ABV6FN48</accession>
<organism evidence="1 2">
    <name type="scientific">Fontibacter flavus</name>
    <dbReference type="NCBI Taxonomy" id="654838"/>
    <lineage>
        <taxon>Bacteria</taxon>
        <taxon>Pseudomonadati</taxon>
        <taxon>Bacteroidota</taxon>
        <taxon>Cytophagia</taxon>
        <taxon>Cytophagales</taxon>
        <taxon>Cyclobacteriaceae</taxon>
        <taxon>Fontibacter</taxon>
    </lineage>
</organism>
<dbReference type="RefSeq" id="WP_382385590.1">
    <property type="nucleotide sequence ID" value="NZ_JBHLWI010000001.1"/>
</dbReference>
<reference evidence="1 2" key="1">
    <citation type="submission" date="2024-09" db="EMBL/GenBank/DDBJ databases">
        <authorList>
            <person name="Sun Q."/>
            <person name="Mori K."/>
        </authorList>
    </citation>
    <scope>NUCLEOTIDE SEQUENCE [LARGE SCALE GENOMIC DNA]</scope>
    <source>
        <strain evidence="1 2">CCM 7650</strain>
    </source>
</reference>
<keyword evidence="2" id="KW-1185">Reference proteome</keyword>
<gene>
    <name evidence="1" type="ORF">ACFFIP_00480</name>
</gene>
<sequence length="265" mass="30805">MEEIEQNSVIVRTSLGNVYSGKKVFNSIPDNSLINLKSNILRQVFVGWKIKTKNSCFEPDTAVMMDFVNPEEDKTDFFYILPFSENEALVEYTAFTTQPIEFDSMECEISHFIQEKLGQDIYEITFREQGSIPMTTFQFASQQNKNIINLGSIAGCGKPSTGYTFHTIQKHCQTIVNDLESKLMKDNPSWQRNFRFGFYDNIILNIAKKWPKALPKVFFNLFEKNSGDDVLRFLNEETSLKEEIKLLSRLKFPIFIKSLIHYEQH</sequence>
<dbReference type="EMBL" id="JBHLWI010000001">
    <property type="protein sequence ID" value="MFC0261136.1"/>
    <property type="molecule type" value="Genomic_DNA"/>
</dbReference>
<dbReference type="Pfam" id="PF05834">
    <property type="entry name" value="Lycopene_cycl"/>
    <property type="match status" value="1"/>
</dbReference>
<protein>
    <submittedName>
        <fullName evidence="1">Lycopene cyclase family protein</fullName>
    </submittedName>
</protein>
<comment type="caution">
    <text evidence="1">The sequence shown here is derived from an EMBL/GenBank/DDBJ whole genome shotgun (WGS) entry which is preliminary data.</text>
</comment>
<dbReference type="Proteomes" id="UP001589797">
    <property type="component" value="Unassembled WGS sequence"/>
</dbReference>
<evidence type="ECO:0000313" key="1">
    <source>
        <dbReference type="EMBL" id="MFC0261136.1"/>
    </source>
</evidence>
<evidence type="ECO:0000313" key="2">
    <source>
        <dbReference type="Proteomes" id="UP001589797"/>
    </source>
</evidence>
<proteinExistence type="predicted"/>
<name>A0ABV6FN48_9BACT</name>